<protein>
    <recommendedName>
        <fullName evidence="1">AB hydrolase-1 domain-containing protein</fullName>
    </recommendedName>
</protein>
<dbReference type="Gene3D" id="3.40.50.1820">
    <property type="entry name" value="alpha/beta hydrolase"/>
    <property type="match status" value="1"/>
</dbReference>
<dbReference type="PANTHER" id="PTHR43689:SF59">
    <property type="entry name" value="AMINOACRYLATE HYDROLASE RUTD"/>
    <property type="match status" value="1"/>
</dbReference>
<comment type="caution">
    <text evidence="2">The sequence shown here is derived from an EMBL/GenBank/DDBJ whole genome shotgun (WGS) entry which is preliminary data.</text>
</comment>
<dbReference type="Pfam" id="PF00561">
    <property type="entry name" value="Abhydrolase_1"/>
    <property type="match status" value="1"/>
</dbReference>
<evidence type="ECO:0000313" key="2">
    <source>
        <dbReference type="EMBL" id="KAG6485062.1"/>
    </source>
</evidence>
<evidence type="ECO:0000259" key="1">
    <source>
        <dbReference type="Pfam" id="PF00561"/>
    </source>
</evidence>
<evidence type="ECO:0000313" key="3">
    <source>
        <dbReference type="Proteomes" id="UP000734854"/>
    </source>
</evidence>
<dbReference type="PANTHER" id="PTHR43689">
    <property type="entry name" value="HYDROLASE"/>
    <property type="match status" value="1"/>
</dbReference>
<dbReference type="Proteomes" id="UP000734854">
    <property type="component" value="Unassembled WGS sequence"/>
</dbReference>
<dbReference type="PRINTS" id="PR00111">
    <property type="entry name" value="ABHYDROLASE"/>
</dbReference>
<dbReference type="EMBL" id="JACMSC010000015">
    <property type="protein sequence ID" value="KAG6485062.1"/>
    <property type="molecule type" value="Genomic_DNA"/>
</dbReference>
<dbReference type="AlphaFoldDB" id="A0A8J5FIZ9"/>
<proteinExistence type="predicted"/>
<dbReference type="SUPFAM" id="SSF53474">
    <property type="entry name" value="alpha/beta-Hydrolases"/>
    <property type="match status" value="1"/>
</dbReference>
<sequence length="500" mass="56098">MYVCVSYEADKTVELEEVVNVCGGDQSLLTLAGELLNAGVSFLVFSFLDVLDVVLCLVYKLIDYFIEAEWKPCYCCSSYAGGMVAGGGSSFLLSVNRGPKVVRLCSAKLQLEDVSDTLYSRPSRVSEFSRKAAVAVAANTSMSVKSPAPPAASFAVSANVIEMLRGKIDGRRHRRPKPIPLWSDCDCKVCNSWSSSSSSGGESRLYVHTDGPGDGRRGTTSTDVLFIHGFISSSTFWTETVFQEFTEETRSRHRLFAVDLLGFGRSPKPADSLYTLREHIDMIEKSVLQVHDIKSFHIVAHSLGCIIALALAVRHPEAVKSLTLLSPPYFPVPRGEEPTQFVMRQVAPRRVWPAIAFGASMACWYEHVSRTICLLICKNHRIWDFLFKFFTRNRIRTFMIEVFMCHTHNAAWHTLHNVICASAEKMESYLETVREKLSCDVRVFHGDGDELLPVECSYDLAAKVPRARVKVFQKKDHVTILVGQQRAFARELEQIWRDND</sequence>
<keyword evidence="3" id="KW-1185">Reference proteome</keyword>
<gene>
    <name evidence="2" type="ORF">ZIOFF_053591</name>
</gene>
<organism evidence="2 3">
    <name type="scientific">Zingiber officinale</name>
    <name type="common">Ginger</name>
    <name type="synonym">Amomum zingiber</name>
    <dbReference type="NCBI Taxonomy" id="94328"/>
    <lineage>
        <taxon>Eukaryota</taxon>
        <taxon>Viridiplantae</taxon>
        <taxon>Streptophyta</taxon>
        <taxon>Embryophyta</taxon>
        <taxon>Tracheophyta</taxon>
        <taxon>Spermatophyta</taxon>
        <taxon>Magnoliopsida</taxon>
        <taxon>Liliopsida</taxon>
        <taxon>Zingiberales</taxon>
        <taxon>Zingiberaceae</taxon>
        <taxon>Zingiber</taxon>
    </lineage>
</organism>
<dbReference type="InterPro" id="IPR029058">
    <property type="entry name" value="AB_hydrolase_fold"/>
</dbReference>
<accession>A0A8J5FIZ9</accession>
<name>A0A8J5FIZ9_ZINOF</name>
<feature type="domain" description="AB hydrolase-1" evidence="1">
    <location>
        <begin position="224"/>
        <end position="483"/>
    </location>
</feature>
<dbReference type="InterPro" id="IPR000073">
    <property type="entry name" value="AB_hydrolase_1"/>
</dbReference>
<reference evidence="2 3" key="1">
    <citation type="submission" date="2020-08" db="EMBL/GenBank/DDBJ databases">
        <title>Plant Genome Project.</title>
        <authorList>
            <person name="Zhang R.-G."/>
        </authorList>
    </citation>
    <scope>NUCLEOTIDE SEQUENCE [LARGE SCALE GENOMIC DNA]</scope>
    <source>
        <tissue evidence="2">Rhizome</tissue>
    </source>
</reference>